<evidence type="ECO:0000256" key="1">
    <source>
        <dbReference type="ARBA" id="ARBA00004202"/>
    </source>
</evidence>
<dbReference type="InterPro" id="IPR015856">
    <property type="entry name" value="ABC_transpr_CbiO/EcfA_su"/>
</dbReference>
<keyword evidence="10" id="KW-0969">Cilium</keyword>
<dbReference type="PANTHER" id="PTHR43553:SF24">
    <property type="entry name" value="ENERGY-COUPLING FACTOR TRANSPORTER ATP-BINDING PROTEIN ECFA1"/>
    <property type="match status" value="1"/>
</dbReference>
<dbReference type="GO" id="GO:0043190">
    <property type="term" value="C:ATP-binding cassette (ABC) transporter complex"/>
    <property type="evidence" value="ECO:0007669"/>
    <property type="project" value="TreeGrafter"/>
</dbReference>
<dbReference type="InterPro" id="IPR003439">
    <property type="entry name" value="ABC_transporter-like_ATP-bd"/>
</dbReference>
<evidence type="ECO:0000256" key="2">
    <source>
        <dbReference type="ARBA" id="ARBA00005417"/>
    </source>
</evidence>
<keyword evidence="5" id="KW-0547">Nucleotide-binding</keyword>
<feature type="domain" description="ABC transporter" evidence="9">
    <location>
        <begin position="6"/>
        <end position="240"/>
    </location>
</feature>
<dbReference type="GO" id="GO:0016887">
    <property type="term" value="F:ATP hydrolysis activity"/>
    <property type="evidence" value="ECO:0007669"/>
    <property type="project" value="InterPro"/>
</dbReference>
<evidence type="ECO:0000313" key="11">
    <source>
        <dbReference type="Proteomes" id="UP000297703"/>
    </source>
</evidence>
<reference evidence="10 11" key="1">
    <citation type="submission" date="2019-04" db="EMBL/GenBank/DDBJ databases">
        <title>Draft genome of the big-headed turtle Platysternon megacephalum.</title>
        <authorList>
            <person name="Gong S."/>
        </authorList>
    </citation>
    <scope>NUCLEOTIDE SEQUENCE [LARGE SCALE GENOMIC DNA]</scope>
    <source>
        <strain evidence="10">DO16091913</strain>
        <tissue evidence="10">Muscle</tissue>
    </source>
</reference>
<evidence type="ECO:0000256" key="3">
    <source>
        <dbReference type="ARBA" id="ARBA00022448"/>
    </source>
</evidence>
<dbReference type="SUPFAM" id="SSF52540">
    <property type="entry name" value="P-loop containing nucleoside triphosphate hydrolases"/>
    <property type="match status" value="1"/>
</dbReference>
<dbReference type="InterPro" id="IPR017871">
    <property type="entry name" value="ABC_transporter-like_CS"/>
</dbReference>
<dbReference type="InterPro" id="IPR005876">
    <property type="entry name" value="Co_trans_ATP-bd"/>
</dbReference>
<accession>A0A4D9DC04</accession>
<dbReference type="SMART" id="SM00382">
    <property type="entry name" value="AAA"/>
    <property type="match status" value="1"/>
</dbReference>
<keyword evidence="10" id="KW-0282">Flagellum</keyword>
<dbReference type="EMBL" id="QXTE01022256">
    <property type="protein sequence ID" value="TFJ94910.1"/>
    <property type="molecule type" value="Genomic_DNA"/>
</dbReference>
<dbReference type="InterPro" id="IPR050095">
    <property type="entry name" value="ECF_ABC_transporter_ATP-bd"/>
</dbReference>
<dbReference type="NCBIfam" id="TIGR01166">
    <property type="entry name" value="cbiO"/>
    <property type="match status" value="1"/>
</dbReference>
<keyword evidence="11" id="KW-1185">Reference proteome</keyword>
<dbReference type="PANTHER" id="PTHR43553">
    <property type="entry name" value="HEAVY METAL TRANSPORTER"/>
    <property type="match status" value="1"/>
</dbReference>
<keyword evidence="3" id="KW-0813">Transport</keyword>
<organism evidence="10 11">
    <name type="scientific">Platysternon megacephalum</name>
    <name type="common">big-headed turtle</name>
    <dbReference type="NCBI Taxonomy" id="55544"/>
    <lineage>
        <taxon>Eukaryota</taxon>
        <taxon>Metazoa</taxon>
        <taxon>Chordata</taxon>
        <taxon>Craniata</taxon>
        <taxon>Vertebrata</taxon>
        <taxon>Euteleostomi</taxon>
        <taxon>Archelosauria</taxon>
        <taxon>Testudinata</taxon>
        <taxon>Testudines</taxon>
        <taxon>Cryptodira</taxon>
        <taxon>Durocryptodira</taxon>
        <taxon>Testudinoidea</taxon>
        <taxon>Platysternidae</taxon>
        <taxon>Platysternon</taxon>
    </lineage>
</organism>
<dbReference type="PROSITE" id="PS00211">
    <property type="entry name" value="ABC_TRANSPORTER_1"/>
    <property type="match status" value="1"/>
</dbReference>
<name>A0A4D9DC04_9SAUR</name>
<dbReference type="PROSITE" id="PS50893">
    <property type="entry name" value="ABC_TRANSPORTER_2"/>
    <property type="match status" value="1"/>
</dbReference>
<dbReference type="GO" id="GO:0005524">
    <property type="term" value="F:ATP binding"/>
    <property type="evidence" value="ECO:0007669"/>
    <property type="project" value="UniProtKB-KW"/>
</dbReference>
<protein>
    <submittedName>
        <fullName evidence="10">Cilia-and flagella-associated protein 20</fullName>
    </submittedName>
</protein>
<dbReference type="InterPro" id="IPR003593">
    <property type="entry name" value="AAA+_ATPase"/>
</dbReference>
<dbReference type="STRING" id="55544.A0A4D9DC04"/>
<dbReference type="Gene3D" id="3.40.50.300">
    <property type="entry name" value="P-loop containing nucleotide triphosphate hydrolases"/>
    <property type="match status" value="1"/>
</dbReference>
<keyword evidence="10" id="KW-0966">Cell projection</keyword>
<dbReference type="AlphaFoldDB" id="A0A4D9DC04"/>
<keyword evidence="6" id="KW-0067">ATP-binding</keyword>
<dbReference type="InterPro" id="IPR027417">
    <property type="entry name" value="P-loop_NTPase"/>
</dbReference>
<evidence type="ECO:0000256" key="4">
    <source>
        <dbReference type="ARBA" id="ARBA00022475"/>
    </source>
</evidence>
<dbReference type="Proteomes" id="UP000297703">
    <property type="component" value="Unassembled WGS sequence"/>
</dbReference>
<evidence type="ECO:0000256" key="7">
    <source>
        <dbReference type="ARBA" id="ARBA00022967"/>
    </source>
</evidence>
<keyword evidence="8" id="KW-0472">Membrane</keyword>
<dbReference type="GO" id="GO:0042626">
    <property type="term" value="F:ATPase-coupled transmembrane transporter activity"/>
    <property type="evidence" value="ECO:0007669"/>
    <property type="project" value="TreeGrafter"/>
</dbReference>
<evidence type="ECO:0000259" key="9">
    <source>
        <dbReference type="PROSITE" id="PS50893"/>
    </source>
</evidence>
<evidence type="ECO:0000313" key="10">
    <source>
        <dbReference type="EMBL" id="TFJ94910.1"/>
    </source>
</evidence>
<comment type="caution">
    <text evidence="10">The sequence shown here is derived from an EMBL/GenBank/DDBJ whole genome shotgun (WGS) entry which is preliminary data.</text>
</comment>
<keyword evidence="7" id="KW-1278">Translocase</keyword>
<evidence type="ECO:0000256" key="6">
    <source>
        <dbReference type="ARBA" id="ARBA00022840"/>
    </source>
</evidence>
<proteinExistence type="inferred from homology"/>
<dbReference type="GO" id="GO:0006824">
    <property type="term" value="P:cobalt ion transport"/>
    <property type="evidence" value="ECO:0007669"/>
    <property type="project" value="InterPro"/>
</dbReference>
<dbReference type="Pfam" id="PF00005">
    <property type="entry name" value="ABC_tran"/>
    <property type="match status" value="1"/>
</dbReference>
<dbReference type="FunFam" id="3.40.50.300:FF:000224">
    <property type="entry name" value="Energy-coupling factor transporter ATP-binding protein EcfA"/>
    <property type="match status" value="1"/>
</dbReference>
<comment type="similarity">
    <text evidence="2">Belongs to the ABC transporter superfamily.</text>
</comment>
<sequence length="277" mass="29353">MGHHQLSAHHLHLSYGELPVLADASITIEPGQNVAILGANGSGKTSLLRCLSGALTPDSGDICVDGMPLRHTRDGLRTHRTQVQLVVQDPDDQLFSADVRRDVSFGPLNLGLTTAQATQRVEHALDALGIAHLADRPTHRLSFGQRKRVAIAGALAMRPCLMLLDEPTAGLDPAGVTEALHALATLRSEGTTVVMSTHDVDLAFTWADTIAVVHDRQVTTGPPLAMLSNVELLHAARLQPPWMVRLAQAAGKPLSEVPTSVEHLAATLCAGVSTPAL</sequence>
<evidence type="ECO:0000256" key="8">
    <source>
        <dbReference type="ARBA" id="ARBA00023136"/>
    </source>
</evidence>
<dbReference type="CDD" id="cd03225">
    <property type="entry name" value="ABC_cobalt_CbiO_domain1"/>
    <property type="match status" value="1"/>
</dbReference>
<reference evidence="10 11" key="2">
    <citation type="submission" date="2019-04" db="EMBL/GenBank/DDBJ databases">
        <title>The genome sequence of big-headed turtle.</title>
        <authorList>
            <person name="Gong S."/>
        </authorList>
    </citation>
    <scope>NUCLEOTIDE SEQUENCE [LARGE SCALE GENOMIC DNA]</scope>
    <source>
        <strain evidence="10">DO16091913</strain>
        <tissue evidence="10">Muscle</tissue>
    </source>
</reference>
<dbReference type="OrthoDB" id="6500128at2759"/>
<evidence type="ECO:0000256" key="5">
    <source>
        <dbReference type="ARBA" id="ARBA00022741"/>
    </source>
</evidence>
<gene>
    <name evidence="10" type="ORF">DR999_PMT23816</name>
</gene>
<comment type="subcellular location">
    <subcellularLocation>
        <location evidence="1">Cell membrane</location>
        <topology evidence="1">Peripheral membrane protein</topology>
    </subcellularLocation>
</comment>
<keyword evidence="4" id="KW-1003">Cell membrane</keyword>